<organism evidence="1 2">
    <name type="scientific">Liquidambar formosana</name>
    <name type="common">Formosan gum</name>
    <dbReference type="NCBI Taxonomy" id="63359"/>
    <lineage>
        <taxon>Eukaryota</taxon>
        <taxon>Viridiplantae</taxon>
        <taxon>Streptophyta</taxon>
        <taxon>Embryophyta</taxon>
        <taxon>Tracheophyta</taxon>
        <taxon>Spermatophyta</taxon>
        <taxon>Magnoliopsida</taxon>
        <taxon>eudicotyledons</taxon>
        <taxon>Gunneridae</taxon>
        <taxon>Pentapetalae</taxon>
        <taxon>Saxifragales</taxon>
        <taxon>Altingiaceae</taxon>
        <taxon>Liquidambar</taxon>
    </lineage>
</organism>
<dbReference type="AlphaFoldDB" id="A0AAP0RGP9"/>
<gene>
    <name evidence="1" type="ORF">L1049_006243</name>
</gene>
<proteinExistence type="predicted"/>
<evidence type="ECO:0000313" key="1">
    <source>
        <dbReference type="EMBL" id="KAK9276707.1"/>
    </source>
</evidence>
<reference evidence="1 2" key="1">
    <citation type="journal article" date="2024" name="Plant J.">
        <title>Genome sequences and population genomics reveal climatic adaptation and genomic divergence between two closely related sweetgum species.</title>
        <authorList>
            <person name="Xu W.Q."/>
            <person name="Ren C.Q."/>
            <person name="Zhang X.Y."/>
            <person name="Comes H.P."/>
            <person name="Liu X.H."/>
            <person name="Li Y.G."/>
            <person name="Kettle C.J."/>
            <person name="Jalonen R."/>
            <person name="Gaisberger H."/>
            <person name="Ma Y.Z."/>
            <person name="Qiu Y.X."/>
        </authorList>
    </citation>
    <scope>NUCLEOTIDE SEQUENCE [LARGE SCALE GENOMIC DNA]</scope>
    <source>
        <strain evidence="1">Hangzhou</strain>
    </source>
</reference>
<comment type="caution">
    <text evidence="1">The sequence shown here is derived from an EMBL/GenBank/DDBJ whole genome shotgun (WGS) entry which is preliminary data.</text>
</comment>
<name>A0AAP0RGP9_LIQFO</name>
<accession>A0AAP0RGP9</accession>
<evidence type="ECO:0000313" key="2">
    <source>
        <dbReference type="Proteomes" id="UP001415857"/>
    </source>
</evidence>
<sequence length="151" mass="17351">MNLHADSSLGFEEDDDVFYAELRRQILLLTADDNEDFAETRIQKPRNVIKQGSNTSTASFPAHYSNWWEKENCGSTPAWLSHLWRNSNGTGVFIPHIVKSRRKTKPGMRLLPPLVDNGSQNVLNSISFILHRLFKLMIVHISMLVCRKDEQ</sequence>
<keyword evidence="2" id="KW-1185">Reference proteome</keyword>
<dbReference type="PANTHER" id="PTHR34956:SF1">
    <property type="entry name" value="DUF4005 DOMAIN-CONTAINING PROTEIN"/>
    <property type="match status" value="1"/>
</dbReference>
<dbReference type="PANTHER" id="PTHR34956">
    <property type="entry name" value="OS05G0397300 PROTEIN"/>
    <property type="match status" value="1"/>
</dbReference>
<protein>
    <submittedName>
        <fullName evidence="1">Uncharacterized protein</fullName>
    </submittedName>
</protein>
<dbReference type="Proteomes" id="UP001415857">
    <property type="component" value="Unassembled WGS sequence"/>
</dbReference>
<dbReference type="EMBL" id="JBBPBK010000010">
    <property type="protein sequence ID" value="KAK9276707.1"/>
    <property type="molecule type" value="Genomic_DNA"/>
</dbReference>